<dbReference type="AlphaFoldDB" id="A0A6I1E337"/>
<dbReference type="OrthoDB" id="1036397at2"/>
<name>A0A6I1E337_9FLAO</name>
<evidence type="ECO:0000313" key="1">
    <source>
        <dbReference type="EMBL" id="KAB7530275.1"/>
    </source>
</evidence>
<dbReference type="Proteomes" id="UP000429785">
    <property type="component" value="Unassembled WGS sequence"/>
</dbReference>
<accession>A0A6I1E337</accession>
<evidence type="ECO:0000313" key="2">
    <source>
        <dbReference type="Proteomes" id="UP000429785"/>
    </source>
</evidence>
<organism evidence="1 2">
    <name type="scientific">Flagellimonas olearia</name>
    <dbReference type="NCBI Taxonomy" id="552546"/>
    <lineage>
        <taxon>Bacteria</taxon>
        <taxon>Pseudomonadati</taxon>
        <taxon>Bacteroidota</taxon>
        <taxon>Flavobacteriia</taxon>
        <taxon>Flavobacteriales</taxon>
        <taxon>Flavobacteriaceae</taxon>
        <taxon>Flagellimonas</taxon>
    </lineage>
</organism>
<sequence length="83" mass="9471">MVEVFRTSVATIEIAEFLLEKLQREFPCCEINFDLEDCDNILRVATMSNSLDPMPIIRLVEECNVDIQALVDEVPQKENKPGT</sequence>
<gene>
    <name evidence="1" type="ORF">F8C76_01845</name>
</gene>
<dbReference type="RefSeq" id="WP_152130207.1">
    <property type="nucleotide sequence ID" value="NZ_WELG01000001.1"/>
</dbReference>
<reference evidence="1 2" key="1">
    <citation type="submission" date="2019-10" db="EMBL/GenBank/DDBJ databases">
        <title>Muricauda olearia CL-SS4 JCM15563 genome.</title>
        <authorList>
            <person name="Liu L."/>
        </authorList>
    </citation>
    <scope>NUCLEOTIDE SEQUENCE [LARGE SCALE GENOMIC DNA]</scope>
    <source>
        <strain evidence="1 2">CL-SS4</strain>
    </source>
</reference>
<protein>
    <submittedName>
        <fullName evidence="1">Uncharacterized protein</fullName>
    </submittedName>
</protein>
<comment type="caution">
    <text evidence="1">The sequence shown here is derived from an EMBL/GenBank/DDBJ whole genome shotgun (WGS) entry which is preliminary data.</text>
</comment>
<proteinExistence type="predicted"/>
<dbReference type="EMBL" id="WELG01000001">
    <property type="protein sequence ID" value="KAB7530275.1"/>
    <property type="molecule type" value="Genomic_DNA"/>
</dbReference>